<comment type="catalytic activity">
    <reaction evidence="4">
        <text>S-ubiquitinyl-[E2 ubiquitin-conjugating enzyme]-L-cysteine + [acceptor protein]-L-lysine = [E2 ubiquitin-conjugating enzyme]-L-cysteine + N(6)-ubiquitinyl-[acceptor protein]-L-lysine.</text>
        <dbReference type="EC" id="2.3.2.26"/>
    </reaction>
</comment>
<evidence type="ECO:0000256" key="6">
    <source>
        <dbReference type="SAM" id="MobiDB-lite"/>
    </source>
</evidence>
<dbReference type="PANTHER" id="PTHR45670:SF1">
    <property type="entry name" value="E3 UBIQUITIN-PROTEIN LIGASE HECTD1"/>
    <property type="match status" value="1"/>
</dbReference>
<sequence length="1790" mass="206281">FIVDLRDHRYQTFLQWAASYGTPEIVELIYSKLSDNYKHDPMALTLAVLLRRMNICRTLLQHKEVISEGDITKTLQKAYKLTKEEKEELEALMTVARKKDQTQPDVVPQTAETKNPREDGTSLFQRYNPKVGDLQSKSMSVYIFVVEMVPILISVYNHSSIATIRRIAVHLIQQLIRILPGRYTLFISDLKFHGRYLCQWLCELIGTSLAHDDEFTVEESVTLFNELFSKSPKFYQELSKRCNFISHLERFRNIQLLELFQHLGIVEFGTNDANCIISDLLKASHLRIHGWSFFGLGQDLVIYNEMTIFVLGNNSRDKITCGYVYTSGKETEIITFSSPVRANKCKGVAYKLLCLVDFVRRNNPEREIGRDRRIPEGKQPQEGRTSGGSAKHIKLSSPNSNASSPNTTQIWRTKEQMISMGEFNLETFQSENGEFFVRVKACDNNFFLFPEWPNYTFYCVDECPYQIKSEEDALVIKQFLIDETNFRVKYRLASLIKSLPHLNVINSSKRRICRTPKTQPKLCDIATEVFNVLSMENDHHSLNCLKNSFEKLKNLLLGNCNFITSDEVISSDIVRALLQCLSISHVHNASNKINELSEMDELEALMNRREVFLSIFNHKPAFSKLIQCIKTAFEEIEHLPLYLFSYLHTLRSVLDNNSGPFINTDGTVDAENYILPEKGGMERSIPFHILCLLSSWLYTRRSNDKYKLHDPLFTWNIELSMTDSSELIILDIKNQFSIIQALRNCGPNLITVWYENSKSIKSVMEYFRSHSLTEFKTNMPYIKWLSSCGGNKINWIDAAHRGYIPAYSFLPNCQGVYHSGVDIPLLKSPSSGPCIVCNNKASTRRHFPDINIESFLSNLQVGARYVVDLRAEFIPSAYCLTTLRNVDRNEDLENWCLQASNDGKSWTTLKVHKSDRNLNSKKSLFFKLKPSRLGFRLFRIMDLSPINNQGRMHVCGLDFCGVVKEFHQEPVEFEVLAYIPESIRLCIPPEVPTVAEFYMKNLMKSIRDNEFHVPCSGYSDSVYDVATGLKLVRSNAEVYSEVVPLLVPPISKNYQRLLEKIKSQIPMWRLQFELIVEQQNGSVIASEPIFDLRWPFFPHLVDLAEQLVVNKVSKDKLQGAKLLIQMKSISPEEKGHMRQEWLKKREDLLSNGDWNLCKQQSEFLRSIPGNSSNRCISKESAEDMLRLIQLLYQLSELRGDFGEADDKRCFISQHLTRKLERQFKDNIAVMTGPAFPNWCFSLTQKMNFLFPFELRQELFKACAFGPARSIKWLQDNRQNPDFKFANDHFYSYMPYIINSAFEDMINLDLYVTFKEIKCMNQEVLNGEISTDKTEVFRNLTGDDNGEQFWNWAERVLEENAENMTKLTIRFEGEEGGGDAITRDFYSTLCKELHRKCNFMWLNERPSETEEFINPSFGLFPAPYPRNTIALSVLRRFYAMGLAVGKALQEGHLLGLHLSRPFLKILCAYSKVRKCTNTENPLSCIENSRNGTLSNEDIWIFGSHGYSEEISPHWLTGVLGFDDFAELYPFHASTFRSLLSLAKIHDTIRKNCQDNEKLEILLDNASLQHMKVTIENLGLSMEFSSTSSESYQIIELKDLYPWELNEKFVINVDSNENESINNNNFVDYIRRTVEYCLNKGIQAQIDAFTRGVNQVFPLEWLSVFTSSELNSVLCGEMVDVAWEKEELTTYITTSNALSKSSPLFEYFVDFLVGLNAEQRRSFLRWTTGYSTLPSGGIKNLNPPLKIYNIQTGPYPRVQACFHALYLPEYSSASELRLNLLTAISQESFELL</sequence>
<dbReference type="EMBL" id="CABIJS010000555">
    <property type="protein sequence ID" value="VUZ53642.1"/>
    <property type="molecule type" value="Genomic_DNA"/>
</dbReference>
<dbReference type="SMART" id="SM00119">
    <property type="entry name" value="HECTc"/>
    <property type="match status" value="1"/>
</dbReference>
<dbReference type="Gene3D" id="1.25.40.20">
    <property type="entry name" value="Ankyrin repeat-containing domain"/>
    <property type="match status" value="1"/>
</dbReference>
<comment type="function">
    <text evidence="4">E3 ubiquitin-protein ligase which accepts ubiquitin from an E2 ubiquitin-conjugating enzyme in the form of a thioester and then directly transfers the ubiquitin to targeted substrates.</text>
</comment>
<dbReference type="UniPathway" id="UPA00143"/>
<evidence type="ECO:0000256" key="4">
    <source>
        <dbReference type="RuleBase" id="RU369009"/>
    </source>
</evidence>
<keyword evidence="2 3" id="KW-0833">Ubl conjugation pathway</keyword>
<evidence type="ECO:0000313" key="9">
    <source>
        <dbReference type="Proteomes" id="UP000321570"/>
    </source>
</evidence>
<evidence type="ECO:0000313" key="8">
    <source>
        <dbReference type="EMBL" id="VUZ53642.1"/>
    </source>
</evidence>
<dbReference type="Pfam" id="PF00632">
    <property type="entry name" value="HECT"/>
    <property type="match status" value="1"/>
</dbReference>
<reference evidence="8 9" key="1">
    <citation type="submission" date="2019-07" db="EMBL/GenBank/DDBJ databases">
        <authorList>
            <person name="Jastrzebski P J."/>
            <person name="Paukszto L."/>
            <person name="Jastrzebski P J."/>
        </authorList>
    </citation>
    <scope>NUCLEOTIDE SEQUENCE [LARGE SCALE GENOMIC DNA]</scope>
    <source>
        <strain evidence="8 9">WMS-il1</strain>
    </source>
</reference>
<protein>
    <recommendedName>
        <fullName evidence="4">E3 ubiquitin-protein ligase</fullName>
        <ecNumber evidence="4">2.3.2.26</ecNumber>
    </recommendedName>
</protein>
<evidence type="ECO:0000256" key="1">
    <source>
        <dbReference type="ARBA" id="ARBA00022679"/>
    </source>
</evidence>
<comment type="pathway">
    <text evidence="4">Protein modification; protein ubiquitination.</text>
</comment>
<dbReference type="Gene3D" id="3.30.2410.10">
    <property type="entry name" value="Hect, E3 ligase catalytic domain"/>
    <property type="match status" value="1"/>
</dbReference>
<dbReference type="Gene3D" id="3.90.1750.10">
    <property type="entry name" value="Hect, E3 ligase catalytic domains"/>
    <property type="match status" value="1"/>
</dbReference>
<keyword evidence="1 4" id="KW-0808">Transferase</keyword>
<dbReference type="SUPFAM" id="SSF48403">
    <property type="entry name" value="Ankyrin repeat"/>
    <property type="match status" value="1"/>
</dbReference>
<feature type="coiled-coil region" evidence="5">
    <location>
        <begin position="72"/>
        <end position="99"/>
    </location>
</feature>
<dbReference type="GO" id="GO:0043161">
    <property type="term" value="P:proteasome-mediated ubiquitin-dependent protein catabolic process"/>
    <property type="evidence" value="ECO:0007669"/>
    <property type="project" value="TreeGrafter"/>
</dbReference>
<feature type="domain" description="HECT" evidence="7">
    <location>
        <begin position="1352"/>
        <end position="1790"/>
    </location>
</feature>
<dbReference type="InterPro" id="IPR045322">
    <property type="entry name" value="HECTD1/TRIP12-like"/>
</dbReference>
<evidence type="ECO:0000259" key="7">
    <source>
        <dbReference type="PROSITE" id="PS50237"/>
    </source>
</evidence>
<dbReference type="InterPro" id="IPR035983">
    <property type="entry name" value="Hect_E3_ubiquitin_ligase"/>
</dbReference>
<keyword evidence="9" id="KW-1185">Reference proteome</keyword>
<dbReference type="GO" id="GO:0061630">
    <property type="term" value="F:ubiquitin protein ligase activity"/>
    <property type="evidence" value="ECO:0007669"/>
    <property type="project" value="UniProtKB-UniRule"/>
</dbReference>
<feature type="region of interest" description="Disordered" evidence="6">
    <location>
        <begin position="100"/>
        <end position="123"/>
    </location>
</feature>
<dbReference type="GO" id="GO:0000209">
    <property type="term" value="P:protein polyubiquitination"/>
    <property type="evidence" value="ECO:0007669"/>
    <property type="project" value="TreeGrafter"/>
</dbReference>
<evidence type="ECO:0000256" key="5">
    <source>
        <dbReference type="SAM" id="Coils"/>
    </source>
</evidence>
<feature type="compositionally biased region" description="Low complexity" evidence="6">
    <location>
        <begin position="396"/>
        <end position="406"/>
    </location>
</feature>
<dbReference type="EC" id="2.3.2.26" evidence="4"/>
<dbReference type="SUPFAM" id="SSF56204">
    <property type="entry name" value="Hect, E3 ligase catalytic domain"/>
    <property type="match status" value="1"/>
</dbReference>
<feature type="region of interest" description="Disordered" evidence="6">
    <location>
        <begin position="367"/>
        <end position="407"/>
    </location>
</feature>
<dbReference type="PANTHER" id="PTHR45670">
    <property type="entry name" value="E3 UBIQUITIN-PROTEIN LIGASE TRIP12"/>
    <property type="match status" value="1"/>
</dbReference>
<evidence type="ECO:0000256" key="2">
    <source>
        <dbReference type="ARBA" id="ARBA00022786"/>
    </source>
</evidence>
<comment type="similarity">
    <text evidence="4">Belongs to the UPL family. K-HECT subfamily.</text>
</comment>
<feature type="non-terminal residue" evidence="8">
    <location>
        <position position="1"/>
    </location>
</feature>
<feature type="active site" description="Glycyl thioester intermediate" evidence="3">
    <location>
        <position position="1759"/>
    </location>
</feature>
<dbReference type="InterPro" id="IPR000569">
    <property type="entry name" value="HECT_dom"/>
</dbReference>
<dbReference type="InterPro" id="IPR036770">
    <property type="entry name" value="Ankyrin_rpt-contain_sf"/>
</dbReference>
<organism evidence="8 9">
    <name type="scientific">Hymenolepis diminuta</name>
    <name type="common">Rat tapeworm</name>
    <dbReference type="NCBI Taxonomy" id="6216"/>
    <lineage>
        <taxon>Eukaryota</taxon>
        <taxon>Metazoa</taxon>
        <taxon>Spiralia</taxon>
        <taxon>Lophotrochozoa</taxon>
        <taxon>Platyhelminthes</taxon>
        <taxon>Cestoda</taxon>
        <taxon>Eucestoda</taxon>
        <taxon>Cyclophyllidea</taxon>
        <taxon>Hymenolepididae</taxon>
        <taxon>Hymenolepis</taxon>
    </lineage>
</organism>
<gene>
    <name evidence="8" type="ORF">WMSIL1_LOCUS11703</name>
</gene>
<dbReference type="Proteomes" id="UP000321570">
    <property type="component" value="Unassembled WGS sequence"/>
</dbReference>
<dbReference type="PROSITE" id="PS50237">
    <property type="entry name" value="HECT"/>
    <property type="match status" value="1"/>
</dbReference>
<feature type="compositionally biased region" description="Basic and acidic residues" evidence="6">
    <location>
        <begin position="367"/>
        <end position="381"/>
    </location>
</feature>
<proteinExistence type="inferred from homology"/>
<name>A0A564Z2E7_HYMDI</name>
<keyword evidence="5" id="KW-0175">Coiled coil</keyword>
<evidence type="ECO:0000256" key="3">
    <source>
        <dbReference type="PROSITE-ProRule" id="PRU00104"/>
    </source>
</evidence>
<accession>A0A564Z2E7</accession>